<dbReference type="Pfam" id="PF02893">
    <property type="entry name" value="GRAM"/>
    <property type="match status" value="1"/>
</dbReference>
<accession>A0A7J8NSA7</accession>
<sequence>MKTTVRSGSSVSDAAWGKVNLTAKAITKGGFDSLFKKIFATDPNEKLKKAFACYLSTTTGPVAGTLYLSTARVAFCSDRPLSFVAPSGQETWTYYKGALIILLRASTPLGKVSKISSVRQSIRLSTIVMIPLSDIATVYPVVMKENPASESYIEVVTIDGHDFWFMGFVKFEKASFELLNNVLDFNATTEP</sequence>
<evidence type="ECO:0000313" key="4">
    <source>
        <dbReference type="Proteomes" id="UP000593578"/>
    </source>
</evidence>
<dbReference type="InterPro" id="IPR004182">
    <property type="entry name" value="GRAM"/>
</dbReference>
<dbReference type="Proteomes" id="UP000593578">
    <property type="component" value="Unassembled WGS sequence"/>
</dbReference>
<protein>
    <recommendedName>
        <fullName evidence="2">GRAM domain-containing protein</fullName>
    </recommendedName>
</protein>
<dbReference type="PANTHER" id="PTHR31969">
    <property type="entry name" value="GEM-LIKE PROTEIN 2"/>
    <property type="match status" value="1"/>
</dbReference>
<evidence type="ECO:0000313" key="3">
    <source>
        <dbReference type="EMBL" id="MBA0579895.1"/>
    </source>
</evidence>
<name>A0A7J8NSA7_GOSRA</name>
<dbReference type="AlphaFoldDB" id="A0A7J8NSA7"/>
<organism evidence="3 4">
    <name type="scientific">Gossypium raimondii</name>
    <name type="common">Peruvian cotton</name>
    <name type="synonym">Gossypium klotzschianum subsp. raimondii</name>
    <dbReference type="NCBI Taxonomy" id="29730"/>
    <lineage>
        <taxon>Eukaryota</taxon>
        <taxon>Viridiplantae</taxon>
        <taxon>Streptophyta</taxon>
        <taxon>Embryophyta</taxon>
        <taxon>Tracheophyta</taxon>
        <taxon>Spermatophyta</taxon>
        <taxon>Magnoliopsida</taxon>
        <taxon>eudicotyledons</taxon>
        <taxon>Gunneridae</taxon>
        <taxon>Pentapetalae</taxon>
        <taxon>rosids</taxon>
        <taxon>malvids</taxon>
        <taxon>Malvales</taxon>
        <taxon>Malvaceae</taxon>
        <taxon>Malvoideae</taxon>
        <taxon>Gossypium</taxon>
    </lineage>
</organism>
<feature type="domain" description="GRAM" evidence="2">
    <location>
        <begin position="33"/>
        <end position="142"/>
    </location>
</feature>
<dbReference type="SMART" id="SM00568">
    <property type="entry name" value="GRAM"/>
    <property type="match status" value="1"/>
</dbReference>
<dbReference type="InterPro" id="IPR011993">
    <property type="entry name" value="PH-like_dom_sf"/>
</dbReference>
<comment type="caution">
    <text evidence="3">The sequence shown here is derived from an EMBL/GenBank/DDBJ whole genome shotgun (WGS) entry which is preliminary data.</text>
</comment>
<gene>
    <name evidence="3" type="ORF">Gorai_022138</name>
</gene>
<evidence type="ECO:0000256" key="1">
    <source>
        <dbReference type="ARBA" id="ARBA00009414"/>
    </source>
</evidence>
<dbReference type="InterPro" id="IPR037848">
    <property type="entry name" value="GEM-like"/>
</dbReference>
<feature type="non-terminal residue" evidence="3">
    <location>
        <position position="191"/>
    </location>
</feature>
<reference evidence="3 4" key="1">
    <citation type="journal article" date="2019" name="Genome Biol. Evol.">
        <title>Insights into the evolution of the New World diploid cottons (Gossypium, subgenus Houzingenia) based on genome sequencing.</title>
        <authorList>
            <person name="Grover C.E."/>
            <person name="Arick M.A. 2nd"/>
            <person name="Thrash A."/>
            <person name="Conover J.L."/>
            <person name="Sanders W.S."/>
            <person name="Peterson D.G."/>
            <person name="Frelichowski J.E."/>
            <person name="Scheffler J.A."/>
            <person name="Scheffler B.E."/>
            <person name="Wendel J.F."/>
        </authorList>
    </citation>
    <scope>NUCLEOTIDE SEQUENCE [LARGE SCALE GENOMIC DNA]</scope>
    <source>
        <strain evidence="3">8</strain>
        <tissue evidence="3">Leaf</tissue>
    </source>
</reference>
<evidence type="ECO:0000259" key="2">
    <source>
        <dbReference type="SMART" id="SM00568"/>
    </source>
</evidence>
<proteinExistence type="inferred from homology"/>
<dbReference type="EMBL" id="JABEZZ010000002">
    <property type="protein sequence ID" value="MBA0579895.1"/>
    <property type="molecule type" value="Genomic_DNA"/>
</dbReference>
<dbReference type="Gene3D" id="2.30.29.30">
    <property type="entry name" value="Pleckstrin-homology domain (PH domain)/Phosphotyrosine-binding domain (PTB)"/>
    <property type="match status" value="1"/>
</dbReference>
<comment type="similarity">
    <text evidence="1">Belongs to the GEM family.</text>
</comment>